<evidence type="ECO:0000256" key="5">
    <source>
        <dbReference type="ARBA" id="ARBA00023136"/>
    </source>
</evidence>
<keyword evidence="5 6" id="KW-0472">Membrane</keyword>
<feature type="transmembrane region" description="Helical" evidence="6">
    <location>
        <begin position="36"/>
        <end position="57"/>
    </location>
</feature>
<proteinExistence type="inferred from homology"/>
<dbReference type="Proteomes" id="UP000799118">
    <property type="component" value="Unassembled WGS sequence"/>
</dbReference>
<comment type="similarity">
    <text evidence="2">Belongs to the membrane magnesium transporter (TC 1.A.67) family.</text>
</comment>
<keyword evidence="4 6" id="KW-1133">Transmembrane helix</keyword>
<evidence type="ECO:0000313" key="9">
    <source>
        <dbReference type="Proteomes" id="UP000799118"/>
    </source>
</evidence>
<keyword evidence="3 6" id="KW-0812">Transmembrane</keyword>
<feature type="chain" id="PRO_5025680137" description="Membrane magnesium transporter" evidence="7">
    <location>
        <begin position="21"/>
        <end position="71"/>
    </location>
</feature>
<gene>
    <name evidence="8" type="ORF">BT96DRAFT_1024923</name>
</gene>
<protein>
    <recommendedName>
        <fullName evidence="10">Membrane magnesium transporter</fullName>
    </recommendedName>
</protein>
<feature type="signal peptide" evidence="7">
    <location>
        <begin position="1"/>
        <end position="20"/>
    </location>
</feature>
<reference evidence="8" key="1">
    <citation type="journal article" date="2019" name="Environ. Microbiol.">
        <title>Fungal ecological strategies reflected in gene transcription - a case study of two litter decomposers.</title>
        <authorList>
            <person name="Barbi F."/>
            <person name="Kohler A."/>
            <person name="Barry K."/>
            <person name="Baskaran P."/>
            <person name="Daum C."/>
            <person name="Fauchery L."/>
            <person name="Ihrmark K."/>
            <person name="Kuo A."/>
            <person name="LaButti K."/>
            <person name="Lipzen A."/>
            <person name="Morin E."/>
            <person name="Grigoriev I.V."/>
            <person name="Henrissat B."/>
            <person name="Lindahl B."/>
            <person name="Martin F."/>
        </authorList>
    </citation>
    <scope>NUCLEOTIDE SEQUENCE</scope>
    <source>
        <strain evidence="8">JB14</strain>
    </source>
</reference>
<evidence type="ECO:0000256" key="3">
    <source>
        <dbReference type="ARBA" id="ARBA00022692"/>
    </source>
</evidence>
<evidence type="ECO:0000256" key="4">
    <source>
        <dbReference type="ARBA" id="ARBA00022989"/>
    </source>
</evidence>
<dbReference type="EMBL" id="ML769684">
    <property type="protein sequence ID" value="KAE9389751.1"/>
    <property type="molecule type" value="Genomic_DNA"/>
</dbReference>
<keyword evidence="7" id="KW-0732">Signal</keyword>
<dbReference type="GO" id="GO:0012505">
    <property type="term" value="C:endomembrane system"/>
    <property type="evidence" value="ECO:0007669"/>
    <property type="project" value="UniProtKB-SubCell"/>
</dbReference>
<evidence type="ECO:0000313" key="8">
    <source>
        <dbReference type="EMBL" id="KAE9389751.1"/>
    </source>
</evidence>
<evidence type="ECO:0000256" key="7">
    <source>
        <dbReference type="SAM" id="SignalP"/>
    </source>
</evidence>
<sequence>MLGRIILLLATLAIFHAAFSTYEHYSHLKALGKPDASLPLDIILESLIALSLGILGASLQCSSVKRGDLVE</sequence>
<dbReference type="OrthoDB" id="44756at2759"/>
<keyword evidence="9" id="KW-1185">Reference proteome</keyword>
<name>A0A6A4GVH1_9AGAR</name>
<evidence type="ECO:0008006" key="10">
    <source>
        <dbReference type="Google" id="ProtNLM"/>
    </source>
</evidence>
<comment type="subcellular location">
    <subcellularLocation>
        <location evidence="1">Endomembrane system</location>
        <topology evidence="1">Multi-pass membrane protein</topology>
    </subcellularLocation>
</comment>
<dbReference type="AlphaFoldDB" id="A0A6A4GVH1"/>
<evidence type="ECO:0000256" key="1">
    <source>
        <dbReference type="ARBA" id="ARBA00004127"/>
    </source>
</evidence>
<dbReference type="Pfam" id="PF10270">
    <property type="entry name" value="MMgT"/>
    <property type="match status" value="1"/>
</dbReference>
<organism evidence="8 9">
    <name type="scientific">Gymnopus androsaceus JB14</name>
    <dbReference type="NCBI Taxonomy" id="1447944"/>
    <lineage>
        <taxon>Eukaryota</taxon>
        <taxon>Fungi</taxon>
        <taxon>Dikarya</taxon>
        <taxon>Basidiomycota</taxon>
        <taxon>Agaricomycotina</taxon>
        <taxon>Agaricomycetes</taxon>
        <taxon>Agaricomycetidae</taxon>
        <taxon>Agaricales</taxon>
        <taxon>Marasmiineae</taxon>
        <taxon>Omphalotaceae</taxon>
        <taxon>Gymnopus</taxon>
    </lineage>
</organism>
<evidence type="ECO:0000256" key="2">
    <source>
        <dbReference type="ARBA" id="ARBA00006109"/>
    </source>
</evidence>
<evidence type="ECO:0000256" key="6">
    <source>
        <dbReference type="SAM" id="Phobius"/>
    </source>
</evidence>
<accession>A0A6A4GVH1</accession>
<dbReference type="InterPro" id="IPR018937">
    <property type="entry name" value="MMgT"/>
</dbReference>